<comment type="caution">
    <text evidence="3">The sequence shown here is derived from an EMBL/GenBank/DDBJ whole genome shotgun (WGS) entry which is preliminary data.</text>
</comment>
<evidence type="ECO:0008006" key="5">
    <source>
        <dbReference type="Google" id="ProtNLM"/>
    </source>
</evidence>
<feature type="compositionally biased region" description="Low complexity" evidence="1">
    <location>
        <begin position="41"/>
        <end position="51"/>
    </location>
</feature>
<proteinExistence type="predicted"/>
<organism evidence="3 4">
    <name type="scientific">Nocardioides silvaticus</name>
    <dbReference type="NCBI Taxonomy" id="2201891"/>
    <lineage>
        <taxon>Bacteria</taxon>
        <taxon>Bacillati</taxon>
        <taxon>Actinomycetota</taxon>
        <taxon>Actinomycetes</taxon>
        <taxon>Propionibacteriales</taxon>
        <taxon>Nocardioidaceae</taxon>
        <taxon>Nocardioides</taxon>
    </lineage>
</organism>
<accession>A0A316TBH3</accession>
<dbReference type="RefSeq" id="WP_109695800.1">
    <property type="nucleotide sequence ID" value="NZ_QGDD01000008.1"/>
</dbReference>
<feature type="signal peptide" evidence="2">
    <location>
        <begin position="1"/>
        <end position="26"/>
    </location>
</feature>
<keyword evidence="4" id="KW-1185">Reference proteome</keyword>
<dbReference type="AlphaFoldDB" id="A0A316TBH3"/>
<dbReference type="EMBL" id="QGDD01000008">
    <property type="protein sequence ID" value="PWN01657.1"/>
    <property type="molecule type" value="Genomic_DNA"/>
</dbReference>
<feature type="chain" id="PRO_5039268463" description="DUF4352 domain-containing protein" evidence="2">
    <location>
        <begin position="27"/>
        <end position="241"/>
    </location>
</feature>
<gene>
    <name evidence="3" type="ORF">DJ010_16575</name>
</gene>
<reference evidence="3 4" key="1">
    <citation type="submission" date="2018-05" db="EMBL/GenBank/DDBJ databases">
        <title>Nocardioides silvaticus genome.</title>
        <authorList>
            <person name="Li C."/>
            <person name="Wang G."/>
        </authorList>
    </citation>
    <scope>NUCLEOTIDE SEQUENCE [LARGE SCALE GENOMIC DNA]</scope>
    <source>
        <strain evidence="3 4">CCTCC AB 2018079</strain>
    </source>
</reference>
<evidence type="ECO:0000313" key="4">
    <source>
        <dbReference type="Proteomes" id="UP000245507"/>
    </source>
</evidence>
<feature type="compositionally biased region" description="Acidic residues" evidence="1">
    <location>
        <begin position="31"/>
        <end position="40"/>
    </location>
</feature>
<sequence length="241" mass="25418">MTTVSSLSMRAGATALAGVLALGALAGCSDDGGDQAEADEPTTGTTATETTSAAPTDYLTVPSSVTLTEPGTDLGLTETASVAWEPRQDAVVALDLTVDRIDETSFKESFEGWVVTKQMKGQTPYFVHVTATNVGDAPVGGLLVPLYALAGGSSLYEPLDFRDETFEPCPGGKLPKRLKAGKTADLCFVYLLPQVEPFMSAAFDPVGDLAPITWTGEITEIEKPKKDEKKRAKKPGNEQRG</sequence>
<keyword evidence="2" id="KW-0732">Signal</keyword>
<evidence type="ECO:0000256" key="2">
    <source>
        <dbReference type="SAM" id="SignalP"/>
    </source>
</evidence>
<evidence type="ECO:0000256" key="1">
    <source>
        <dbReference type="SAM" id="MobiDB-lite"/>
    </source>
</evidence>
<evidence type="ECO:0000313" key="3">
    <source>
        <dbReference type="EMBL" id="PWN01657.1"/>
    </source>
</evidence>
<name>A0A316TBH3_9ACTN</name>
<protein>
    <recommendedName>
        <fullName evidence="5">DUF4352 domain-containing protein</fullName>
    </recommendedName>
</protein>
<feature type="region of interest" description="Disordered" evidence="1">
    <location>
        <begin position="31"/>
        <end position="51"/>
    </location>
</feature>
<dbReference type="OrthoDB" id="3783044at2"/>
<feature type="region of interest" description="Disordered" evidence="1">
    <location>
        <begin position="220"/>
        <end position="241"/>
    </location>
</feature>
<dbReference type="Proteomes" id="UP000245507">
    <property type="component" value="Unassembled WGS sequence"/>
</dbReference>